<comment type="caution">
    <text evidence="4">The sequence shown here is derived from an EMBL/GenBank/DDBJ whole genome shotgun (WGS) entry which is preliminary data.</text>
</comment>
<sequence>MTNFTMGGGDINIAYDGNFGGDLGASEDASLFGMDNGFMDSSFDSLPPASDFTAINGNNRATISPKELFNDSVPPSSSFTNLTTPGSTLLDTPDEGYEASPLFNDNMGLDGNVESWFSLFPPDETATESAAPPMMLRTDSSSSANKVMVQVHPGGDPYRKRSSTMASASPKQPTLTPVIKPSTIAGVGARKRDKPLPAIVVDTADPIALKRARNTAAARKSRDKKVQERDALETKVMALEEQLGNKDAEIERLKAMLITLGHQPSESIA</sequence>
<dbReference type="SUPFAM" id="SSF57959">
    <property type="entry name" value="Leucine zipper domain"/>
    <property type="match status" value="1"/>
</dbReference>
<dbReference type="CDD" id="cd12193">
    <property type="entry name" value="bZIP_GCN4"/>
    <property type="match status" value="1"/>
</dbReference>
<feature type="region of interest" description="Disordered" evidence="2">
    <location>
        <begin position="155"/>
        <end position="179"/>
    </location>
</feature>
<proteinExistence type="predicted"/>
<feature type="coiled-coil region" evidence="1">
    <location>
        <begin position="222"/>
        <end position="256"/>
    </location>
</feature>
<dbReference type="EMBL" id="MU003780">
    <property type="protein sequence ID" value="KAF2722804.1"/>
    <property type="molecule type" value="Genomic_DNA"/>
</dbReference>
<organism evidence="4 5">
    <name type="scientific">Polychaeton citri CBS 116435</name>
    <dbReference type="NCBI Taxonomy" id="1314669"/>
    <lineage>
        <taxon>Eukaryota</taxon>
        <taxon>Fungi</taxon>
        <taxon>Dikarya</taxon>
        <taxon>Ascomycota</taxon>
        <taxon>Pezizomycotina</taxon>
        <taxon>Dothideomycetes</taxon>
        <taxon>Dothideomycetidae</taxon>
        <taxon>Capnodiales</taxon>
        <taxon>Capnodiaceae</taxon>
        <taxon>Polychaeton</taxon>
    </lineage>
</organism>
<name>A0A9P4UQF9_9PEZI</name>
<dbReference type="GO" id="GO:0003700">
    <property type="term" value="F:DNA-binding transcription factor activity"/>
    <property type="evidence" value="ECO:0007669"/>
    <property type="project" value="InterPro"/>
</dbReference>
<protein>
    <recommendedName>
        <fullName evidence="3">BZIP domain-containing protein</fullName>
    </recommendedName>
</protein>
<evidence type="ECO:0000256" key="1">
    <source>
        <dbReference type="SAM" id="Coils"/>
    </source>
</evidence>
<dbReference type="PROSITE" id="PS00036">
    <property type="entry name" value="BZIP_BASIC"/>
    <property type="match status" value="1"/>
</dbReference>
<dbReference type="AlphaFoldDB" id="A0A9P4UQF9"/>
<keyword evidence="1" id="KW-0175">Coiled coil</keyword>
<evidence type="ECO:0000313" key="5">
    <source>
        <dbReference type="Proteomes" id="UP000799441"/>
    </source>
</evidence>
<evidence type="ECO:0000256" key="2">
    <source>
        <dbReference type="SAM" id="MobiDB-lite"/>
    </source>
</evidence>
<evidence type="ECO:0000313" key="4">
    <source>
        <dbReference type="EMBL" id="KAF2722804.1"/>
    </source>
</evidence>
<feature type="compositionally biased region" description="Polar residues" evidence="2">
    <location>
        <begin position="163"/>
        <end position="175"/>
    </location>
</feature>
<dbReference type="Pfam" id="PF07716">
    <property type="entry name" value="bZIP_2"/>
    <property type="match status" value="1"/>
</dbReference>
<dbReference type="InterPro" id="IPR004827">
    <property type="entry name" value="bZIP"/>
</dbReference>
<dbReference type="SMART" id="SM00338">
    <property type="entry name" value="BRLZ"/>
    <property type="match status" value="1"/>
</dbReference>
<accession>A0A9P4UQF9</accession>
<evidence type="ECO:0000259" key="3">
    <source>
        <dbReference type="PROSITE" id="PS00036"/>
    </source>
</evidence>
<dbReference type="InterPro" id="IPR046347">
    <property type="entry name" value="bZIP_sf"/>
</dbReference>
<dbReference type="OrthoDB" id="5419235at2759"/>
<dbReference type="Proteomes" id="UP000799441">
    <property type="component" value="Unassembled WGS sequence"/>
</dbReference>
<feature type="domain" description="BZIP" evidence="3">
    <location>
        <begin position="210"/>
        <end position="224"/>
    </location>
</feature>
<gene>
    <name evidence="4" type="ORF">K431DRAFT_39523</name>
</gene>
<keyword evidence="5" id="KW-1185">Reference proteome</keyword>
<dbReference type="Gene3D" id="3.30.160.60">
    <property type="entry name" value="Classic Zinc Finger"/>
    <property type="match status" value="1"/>
</dbReference>
<reference evidence="4" key="1">
    <citation type="journal article" date="2020" name="Stud. Mycol.">
        <title>101 Dothideomycetes genomes: a test case for predicting lifestyles and emergence of pathogens.</title>
        <authorList>
            <person name="Haridas S."/>
            <person name="Albert R."/>
            <person name="Binder M."/>
            <person name="Bloem J."/>
            <person name="Labutti K."/>
            <person name="Salamov A."/>
            <person name="Andreopoulos B."/>
            <person name="Baker S."/>
            <person name="Barry K."/>
            <person name="Bills G."/>
            <person name="Bluhm B."/>
            <person name="Cannon C."/>
            <person name="Castanera R."/>
            <person name="Culley D."/>
            <person name="Daum C."/>
            <person name="Ezra D."/>
            <person name="Gonzalez J."/>
            <person name="Henrissat B."/>
            <person name="Kuo A."/>
            <person name="Liang C."/>
            <person name="Lipzen A."/>
            <person name="Lutzoni F."/>
            <person name="Magnuson J."/>
            <person name="Mondo S."/>
            <person name="Nolan M."/>
            <person name="Ohm R."/>
            <person name="Pangilinan J."/>
            <person name="Park H.-J."/>
            <person name="Ramirez L."/>
            <person name="Alfaro M."/>
            <person name="Sun H."/>
            <person name="Tritt A."/>
            <person name="Yoshinaga Y."/>
            <person name="Zwiers L.-H."/>
            <person name="Turgeon B."/>
            <person name="Goodwin S."/>
            <person name="Spatafora J."/>
            <person name="Crous P."/>
            <person name="Grigoriev I."/>
        </authorList>
    </citation>
    <scope>NUCLEOTIDE SEQUENCE</scope>
    <source>
        <strain evidence="4">CBS 116435</strain>
    </source>
</reference>